<protein>
    <submittedName>
        <fullName evidence="4">LPXTG cell wall anchor domain-containing protein</fullName>
    </submittedName>
</protein>
<evidence type="ECO:0000313" key="3">
    <source>
        <dbReference type="EMBL" id="MBO0454723.1"/>
    </source>
</evidence>
<organism evidence="4 5">
    <name type="scientific">Candidatus Enterococcus murrayae</name>
    <dbReference type="NCBI Taxonomy" id="2815321"/>
    <lineage>
        <taxon>Bacteria</taxon>
        <taxon>Bacillati</taxon>
        <taxon>Bacillota</taxon>
        <taxon>Bacilli</taxon>
        <taxon>Lactobacillales</taxon>
        <taxon>Enterococcaceae</taxon>
        <taxon>Enterococcus</taxon>
    </lineage>
</organism>
<feature type="non-terminal residue" evidence="4">
    <location>
        <position position="1"/>
    </location>
</feature>
<feature type="transmembrane region" description="Helical" evidence="2">
    <location>
        <begin position="62"/>
        <end position="81"/>
    </location>
</feature>
<keyword evidence="2" id="KW-0472">Membrane</keyword>
<evidence type="ECO:0000313" key="4">
    <source>
        <dbReference type="EMBL" id="MBO0455108.1"/>
    </source>
</evidence>
<comment type="caution">
    <text evidence="4">The sequence shown here is derived from an EMBL/GenBank/DDBJ whole genome shotgun (WGS) entry which is preliminary data.</text>
</comment>
<name>A0ABS3HP41_9ENTE</name>
<evidence type="ECO:0000256" key="2">
    <source>
        <dbReference type="SAM" id="Phobius"/>
    </source>
</evidence>
<dbReference type="RefSeq" id="WP_207110451.1">
    <property type="nucleotide sequence ID" value="NZ_JAFLVR010000071.1"/>
</dbReference>
<dbReference type="EMBL" id="JAFLVR010000094">
    <property type="protein sequence ID" value="MBO0455108.1"/>
    <property type="molecule type" value="Genomic_DNA"/>
</dbReference>
<dbReference type="EMBL" id="JAFLVR010000071">
    <property type="protein sequence ID" value="MBO0454723.1"/>
    <property type="molecule type" value="Genomic_DNA"/>
</dbReference>
<feature type="compositionally biased region" description="Polar residues" evidence="1">
    <location>
        <begin position="35"/>
        <end position="46"/>
    </location>
</feature>
<reference evidence="4 5" key="1">
    <citation type="submission" date="2021-03" db="EMBL/GenBank/DDBJ databases">
        <title>Enterococcal diversity collection.</title>
        <authorList>
            <person name="Gilmore M.S."/>
            <person name="Schwartzman J."/>
            <person name="Van Tyne D."/>
            <person name="Martin M."/>
            <person name="Earl A.M."/>
            <person name="Manson A.L."/>
            <person name="Straub T."/>
            <person name="Salamzade R."/>
            <person name="Saavedra J."/>
            <person name="Lebreton F."/>
            <person name="Prichula J."/>
            <person name="Schaufler K."/>
            <person name="Gaca A."/>
            <person name="Sgardioli B."/>
            <person name="Wagenaar J."/>
            <person name="Strong T."/>
        </authorList>
    </citation>
    <scope>NUCLEOTIDE SEQUENCE [LARGE SCALE GENOMIC DNA]</scope>
    <source>
        <strain evidence="4 5">MJM16</strain>
    </source>
</reference>
<keyword evidence="2" id="KW-0812">Transmembrane</keyword>
<evidence type="ECO:0000256" key="1">
    <source>
        <dbReference type="SAM" id="MobiDB-lite"/>
    </source>
</evidence>
<dbReference type="NCBIfam" id="TIGR01167">
    <property type="entry name" value="LPXTG_anchor"/>
    <property type="match status" value="1"/>
</dbReference>
<feature type="region of interest" description="Disordered" evidence="1">
    <location>
        <begin position="1"/>
        <end position="56"/>
    </location>
</feature>
<keyword evidence="5" id="KW-1185">Reference proteome</keyword>
<evidence type="ECO:0000313" key="5">
    <source>
        <dbReference type="Proteomes" id="UP000664495"/>
    </source>
</evidence>
<proteinExistence type="predicted"/>
<keyword evidence="2" id="KW-1133">Transmembrane helix</keyword>
<dbReference type="Proteomes" id="UP000664495">
    <property type="component" value="Unassembled WGS sequence"/>
</dbReference>
<sequence>AVGKEVDTSEVGIGFATESEQPAPKPIEPKENVIPLTTRQADQPYQGTRAKNLPQTGDQTAGILRAWGVACMIAVFWLFLFKQLREEEDYE</sequence>
<gene>
    <name evidence="3" type="ORF">JZO85_20875</name>
    <name evidence="4" type="ORF">JZO85_22905</name>
</gene>
<accession>A0ABS3HP41</accession>